<evidence type="ECO:0000256" key="5">
    <source>
        <dbReference type="ARBA" id="ARBA00023002"/>
    </source>
</evidence>
<dbReference type="InterPro" id="IPR051169">
    <property type="entry name" value="NADH-Q_oxidoreductase"/>
</dbReference>
<proteinExistence type="inferred from homology"/>
<feature type="domain" description="FAD/NAD(P)-binding" evidence="7">
    <location>
        <begin position="8"/>
        <end position="349"/>
    </location>
</feature>
<evidence type="ECO:0000259" key="7">
    <source>
        <dbReference type="Pfam" id="PF07992"/>
    </source>
</evidence>
<dbReference type="OrthoDB" id="9781621at2"/>
<keyword evidence="5" id="KW-0560">Oxidoreductase</keyword>
<dbReference type="PRINTS" id="PR00368">
    <property type="entry name" value="FADPNR"/>
</dbReference>
<dbReference type="GO" id="GO:0003955">
    <property type="term" value="F:NAD(P)H dehydrogenase (quinone) activity"/>
    <property type="evidence" value="ECO:0007669"/>
    <property type="project" value="TreeGrafter"/>
</dbReference>
<keyword evidence="6" id="KW-0472">Membrane</keyword>
<dbReference type="SUPFAM" id="SSF51905">
    <property type="entry name" value="FAD/NAD(P)-binding domain"/>
    <property type="match status" value="1"/>
</dbReference>
<dbReference type="KEGG" id="pacr:FXN63_05640"/>
<evidence type="ECO:0000256" key="4">
    <source>
        <dbReference type="ARBA" id="ARBA00022827"/>
    </source>
</evidence>
<organism evidence="8 9">
    <name type="scientific">Pigmentiphaga aceris</name>
    <dbReference type="NCBI Taxonomy" id="1940612"/>
    <lineage>
        <taxon>Bacteria</taxon>
        <taxon>Pseudomonadati</taxon>
        <taxon>Pseudomonadota</taxon>
        <taxon>Betaproteobacteria</taxon>
        <taxon>Burkholderiales</taxon>
        <taxon>Alcaligenaceae</taxon>
        <taxon>Pigmentiphaga</taxon>
    </lineage>
</organism>
<dbReference type="EMBL" id="CP043046">
    <property type="protein sequence ID" value="QEI05383.1"/>
    <property type="molecule type" value="Genomic_DNA"/>
</dbReference>
<dbReference type="PANTHER" id="PTHR42913:SF3">
    <property type="entry name" value="64 KDA MITOCHONDRIAL NADH DEHYDROGENASE (EUROFUNG)"/>
    <property type="match status" value="1"/>
</dbReference>
<keyword evidence="6" id="KW-1133">Transmembrane helix</keyword>
<dbReference type="RefSeq" id="WP_148813553.1">
    <property type="nucleotide sequence ID" value="NZ_CP043046.1"/>
</dbReference>
<gene>
    <name evidence="8" type="ORF">FXN63_05640</name>
</gene>
<keyword evidence="9" id="KW-1185">Reference proteome</keyword>
<name>A0A5C0AVK3_9BURK</name>
<dbReference type="PANTHER" id="PTHR42913">
    <property type="entry name" value="APOPTOSIS-INDUCING FACTOR 1"/>
    <property type="match status" value="1"/>
</dbReference>
<comment type="similarity">
    <text evidence="2">Belongs to the NADH dehydrogenase family.</text>
</comment>
<evidence type="ECO:0000313" key="8">
    <source>
        <dbReference type="EMBL" id="QEI05383.1"/>
    </source>
</evidence>
<accession>A0A5C0AVK3</accession>
<reference evidence="8 9" key="1">
    <citation type="submission" date="2019-08" db="EMBL/GenBank/DDBJ databases">
        <title>Amphibian skin-associated Pigmentiphaga: genome sequence and occurrence across geography and hosts.</title>
        <authorList>
            <person name="Bletz M.C."/>
            <person name="Bunk B."/>
            <person name="Sproeer C."/>
            <person name="Biwer P."/>
            <person name="Reiter S."/>
            <person name="Rabemananjara F.C.E."/>
            <person name="Schulz S."/>
            <person name="Overmann J."/>
            <person name="Vences M."/>
        </authorList>
    </citation>
    <scope>NUCLEOTIDE SEQUENCE [LARGE SCALE GENOMIC DNA]</scope>
    <source>
        <strain evidence="8 9">Mada1488</strain>
    </source>
</reference>
<keyword evidence="6" id="KW-0812">Transmembrane</keyword>
<keyword evidence="4" id="KW-0274">FAD</keyword>
<evidence type="ECO:0000313" key="9">
    <source>
        <dbReference type="Proteomes" id="UP000325161"/>
    </source>
</evidence>
<evidence type="ECO:0000256" key="3">
    <source>
        <dbReference type="ARBA" id="ARBA00022630"/>
    </source>
</evidence>
<dbReference type="InterPro" id="IPR023753">
    <property type="entry name" value="FAD/NAD-binding_dom"/>
</dbReference>
<protein>
    <submittedName>
        <fullName evidence="8">NAD(P)/FAD-dependent oxidoreductase</fullName>
    </submittedName>
</protein>
<feature type="transmembrane region" description="Helical" evidence="6">
    <location>
        <begin position="415"/>
        <end position="436"/>
    </location>
</feature>
<dbReference type="Gene3D" id="3.50.50.100">
    <property type="match status" value="1"/>
</dbReference>
<evidence type="ECO:0000256" key="1">
    <source>
        <dbReference type="ARBA" id="ARBA00001974"/>
    </source>
</evidence>
<evidence type="ECO:0000256" key="2">
    <source>
        <dbReference type="ARBA" id="ARBA00005272"/>
    </source>
</evidence>
<comment type="cofactor">
    <cofactor evidence="1">
        <name>FAD</name>
        <dbReference type="ChEBI" id="CHEBI:57692"/>
    </cofactor>
</comment>
<keyword evidence="3" id="KW-0285">Flavoprotein</keyword>
<dbReference type="Pfam" id="PF07992">
    <property type="entry name" value="Pyr_redox_2"/>
    <property type="match status" value="1"/>
</dbReference>
<dbReference type="AlphaFoldDB" id="A0A5C0AVK3"/>
<dbReference type="GO" id="GO:0019646">
    <property type="term" value="P:aerobic electron transport chain"/>
    <property type="evidence" value="ECO:0007669"/>
    <property type="project" value="TreeGrafter"/>
</dbReference>
<dbReference type="InterPro" id="IPR036188">
    <property type="entry name" value="FAD/NAD-bd_sf"/>
</dbReference>
<evidence type="ECO:0000256" key="6">
    <source>
        <dbReference type="SAM" id="Phobius"/>
    </source>
</evidence>
<dbReference type="PRINTS" id="PR00411">
    <property type="entry name" value="PNDRDTASEI"/>
</dbReference>
<sequence>MNTAQSHRVVIVGGGAGGLELAARLGSRFGPSHITLVDANPFHVWKPSLHEVAAGTLDIHQEGLSYPMLARDRGFRFVMGALRGLDREARVIHIAPVVAPDGEEVLPARQLHYDTLVMAVGCGANFFNTPGAAENAIALDSTAAAERFRLSLLKLIARRELSSAGEAVDMTAEERDAAARALHIVIVGGGATGVELAAELHESTQSIYSYGRAPESLSSQAQIAVIEGGPRLLVPLPDSVGEAARQLLIERGVKVHLSTRVADVSEEGVRDSNGNFYPADLVVWAAGIKASPLLATLGLAVNKLNQIEVDKRLRTEDTNIYALGDCAAAPWGNEGKTLPARAQVANQQASWLAKLIGARIENKPEPGGEFVYRDHGSLVSIGQGGGVGSLMGGLAGRNMFVRGIIARMMYMSLHLMHHAAVLGIFRTGTLALGRFLTKRSRPLVKLH</sequence>
<dbReference type="Proteomes" id="UP000325161">
    <property type="component" value="Chromosome"/>
</dbReference>